<sequence length="172" mass="18949">MRRGRGVVACRPLFAAAVPVVGAVAWRGLIVATRSGGHLPPRKVLQRRVQLPLEFRRSSRVAAGIRLVGQRCHNLSFIIRGPPREIMKMALFGPLRVLSKQADSLSPNKQNRVEASGEEAAVDSNCCWPEERAHISHFILEKKTCHRQMANRRSEVEERAHWTGGGAGGCSG</sequence>
<dbReference type="AlphaFoldDB" id="A0A4Y2N9J5"/>
<accession>A0A4Y2N9J5</accession>
<organism evidence="1 2">
    <name type="scientific">Araneus ventricosus</name>
    <name type="common">Orbweaver spider</name>
    <name type="synonym">Epeira ventricosa</name>
    <dbReference type="NCBI Taxonomy" id="182803"/>
    <lineage>
        <taxon>Eukaryota</taxon>
        <taxon>Metazoa</taxon>
        <taxon>Ecdysozoa</taxon>
        <taxon>Arthropoda</taxon>
        <taxon>Chelicerata</taxon>
        <taxon>Arachnida</taxon>
        <taxon>Araneae</taxon>
        <taxon>Araneomorphae</taxon>
        <taxon>Entelegynae</taxon>
        <taxon>Araneoidea</taxon>
        <taxon>Araneidae</taxon>
        <taxon>Araneus</taxon>
    </lineage>
</organism>
<comment type="caution">
    <text evidence="1">The sequence shown here is derived from an EMBL/GenBank/DDBJ whole genome shotgun (WGS) entry which is preliminary data.</text>
</comment>
<dbReference type="EMBL" id="BGPR01008685">
    <property type="protein sequence ID" value="GBN35354.1"/>
    <property type="molecule type" value="Genomic_DNA"/>
</dbReference>
<protein>
    <submittedName>
        <fullName evidence="1">Uncharacterized protein</fullName>
    </submittedName>
</protein>
<evidence type="ECO:0000313" key="2">
    <source>
        <dbReference type="Proteomes" id="UP000499080"/>
    </source>
</evidence>
<reference evidence="1 2" key="1">
    <citation type="journal article" date="2019" name="Sci. Rep.">
        <title>Orb-weaving spider Araneus ventricosus genome elucidates the spidroin gene catalogue.</title>
        <authorList>
            <person name="Kono N."/>
            <person name="Nakamura H."/>
            <person name="Ohtoshi R."/>
            <person name="Moran D.A.P."/>
            <person name="Shinohara A."/>
            <person name="Yoshida Y."/>
            <person name="Fujiwara M."/>
            <person name="Mori M."/>
            <person name="Tomita M."/>
            <person name="Arakawa K."/>
        </authorList>
    </citation>
    <scope>NUCLEOTIDE SEQUENCE [LARGE SCALE GENOMIC DNA]</scope>
</reference>
<dbReference type="OrthoDB" id="6460227at2759"/>
<proteinExistence type="predicted"/>
<name>A0A4Y2N9J5_ARAVE</name>
<gene>
    <name evidence="1" type="ORF">AVEN_89265_1</name>
</gene>
<keyword evidence="2" id="KW-1185">Reference proteome</keyword>
<evidence type="ECO:0000313" key="1">
    <source>
        <dbReference type="EMBL" id="GBN35354.1"/>
    </source>
</evidence>
<dbReference type="Proteomes" id="UP000499080">
    <property type="component" value="Unassembled WGS sequence"/>
</dbReference>